<reference evidence="2 3" key="1">
    <citation type="journal article" date="2024" name="Curr. Microbiol.">
        <title>Luteibacter sahnii sp. nov., A Novel Yellow-Colored Xanthomonadin Pigment Producing Probiotic Bacterium from Healthy Rice Seed Microbiome.</title>
        <authorList>
            <person name="Jaiswal G."/>
            <person name="Rana R."/>
            <person name="Nayak P.K."/>
            <person name="Chouhan R."/>
            <person name="Gandhi S.G."/>
            <person name="Patel H.K."/>
            <person name="Patil P.B."/>
        </authorList>
    </citation>
    <scope>NUCLEOTIDE SEQUENCE [LARGE SCALE GENOMIC DNA]</scope>
    <source>
        <strain evidence="2 3">PPL201</strain>
    </source>
</reference>
<dbReference type="InterPro" id="IPR037522">
    <property type="entry name" value="HD_GYP_dom"/>
</dbReference>
<dbReference type="SUPFAM" id="SSF109604">
    <property type="entry name" value="HD-domain/PDEase-like"/>
    <property type="match status" value="1"/>
</dbReference>
<dbReference type="Proteomes" id="UP001528850">
    <property type="component" value="Unassembled WGS sequence"/>
</dbReference>
<gene>
    <name evidence="2" type="ORF">P3W24_02840</name>
</gene>
<dbReference type="CDD" id="cd00077">
    <property type="entry name" value="HDc"/>
    <property type="match status" value="1"/>
</dbReference>
<organism evidence="2 3">
    <name type="scientific">Luteibacter sahnii</name>
    <dbReference type="NCBI Taxonomy" id="3021977"/>
    <lineage>
        <taxon>Bacteria</taxon>
        <taxon>Pseudomonadati</taxon>
        <taxon>Pseudomonadota</taxon>
        <taxon>Gammaproteobacteria</taxon>
        <taxon>Lysobacterales</taxon>
        <taxon>Rhodanobacteraceae</taxon>
        <taxon>Luteibacter</taxon>
    </lineage>
</organism>
<accession>A0ABT6B750</accession>
<evidence type="ECO:0000313" key="3">
    <source>
        <dbReference type="Proteomes" id="UP001528850"/>
    </source>
</evidence>
<evidence type="ECO:0000259" key="1">
    <source>
        <dbReference type="PROSITE" id="PS51832"/>
    </source>
</evidence>
<dbReference type="Pfam" id="PF11871">
    <property type="entry name" value="DUF3391"/>
    <property type="match status" value="1"/>
</dbReference>
<proteinExistence type="predicted"/>
<dbReference type="PANTHER" id="PTHR43155">
    <property type="entry name" value="CYCLIC DI-GMP PHOSPHODIESTERASE PA4108-RELATED"/>
    <property type="match status" value="1"/>
</dbReference>
<evidence type="ECO:0000313" key="2">
    <source>
        <dbReference type="EMBL" id="MDF4023911.1"/>
    </source>
</evidence>
<sequence>MAYDLVERRVFVYDLEVGMYVSRLDCEWSDTPFPMAGVPITSRDDIDKLSRFCKYVFVDMARRVVPARVVPTPAPRAALNLRLVPRQAYADTATFDEELPRATTAFETVRTFTGRLIGDLRQDRTFDPEALDEAVRPMVDSLLRSADTFAWVESLRRRDGYGHRRPVGCGMLAAAFGRHMGYDEDAVVSLAKGGLLLDVGMCRLPAEVLEREGPLDDAEWVQARRHVEEGLAILDRAGIADAEVRDMVATHHERFDGSGYPDGLAGTAIPLAGRIAGIIDTYHAMSAERPYRAPVSQHNAVRQIYAGRDRDFQGELVEQFQACVGVYPTGSLVELGTGEVAVVVMQNPSRRLQPKVAVLSRPDKQPLGRPLLVDLVQQEGGVRRDIQRTLPAGSHGIDPRNIIRP</sequence>
<comment type="caution">
    <text evidence="2">The sequence shown here is derived from an EMBL/GenBank/DDBJ whole genome shotgun (WGS) entry which is preliminary data.</text>
</comment>
<dbReference type="EMBL" id="JARJJS010000001">
    <property type="protein sequence ID" value="MDF4023911.1"/>
    <property type="molecule type" value="Genomic_DNA"/>
</dbReference>
<dbReference type="PANTHER" id="PTHR43155:SF2">
    <property type="entry name" value="CYCLIC DI-GMP PHOSPHODIESTERASE PA4108"/>
    <property type="match status" value="1"/>
</dbReference>
<keyword evidence="3" id="KW-1185">Reference proteome</keyword>
<feature type="domain" description="HD-GYP" evidence="1">
    <location>
        <begin position="140"/>
        <end position="336"/>
    </location>
</feature>
<name>A0ABT6B750_9GAMM</name>
<protein>
    <submittedName>
        <fullName evidence="2">DUF3391 domain-containing protein</fullName>
    </submittedName>
</protein>
<dbReference type="Pfam" id="PF13487">
    <property type="entry name" value="HD_5"/>
    <property type="match status" value="1"/>
</dbReference>
<dbReference type="PROSITE" id="PS51832">
    <property type="entry name" value="HD_GYP"/>
    <property type="match status" value="1"/>
</dbReference>
<dbReference type="Gene3D" id="1.10.3210.10">
    <property type="entry name" value="Hypothetical protein af1432"/>
    <property type="match status" value="1"/>
</dbReference>
<dbReference type="InterPro" id="IPR021812">
    <property type="entry name" value="DUF3391"/>
</dbReference>
<dbReference type="InterPro" id="IPR003607">
    <property type="entry name" value="HD/PDEase_dom"/>
</dbReference>